<evidence type="ECO:0000313" key="3">
    <source>
        <dbReference type="Proteomes" id="UP000094622"/>
    </source>
</evidence>
<gene>
    <name evidence="2" type="ORF">A6302_01471</name>
</gene>
<feature type="region of interest" description="Disordered" evidence="1">
    <location>
        <begin position="196"/>
        <end position="225"/>
    </location>
</feature>
<dbReference type="RefSeq" id="WP_069306373.1">
    <property type="nucleotide sequence ID" value="NZ_MCRJ01000027.1"/>
</dbReference>
<proteinExistence type="predicted"/>
<comment type="caution">
    <text evidence="2">The sequence shown here is derived from an EMBL/GenBank/DDBJ whole genome shotgun (WGS) entry which is preliminary data.</text>
</comment>
<protein>
    <recommendedName>
        <fullName evidence="4">Mu-like prophage I protein</fullName>
    </recommendedName>
</protein>
<dbReference type="Proteomes" id="UP000094622">
    <property type="component" value="Unassembled WGS sequence"/>
</dbReference>
<evidence type="ECO:0000256" key="1">
    <source>
        <dbReference type="SAM" id="MobiDB-lite"/>
    </source>
</evidence>
<dbReference type="OrthoDB" id="9816412at2"/>
<name>A0A1E3H4E3_9HYPH</name>
<organism evidence="2 3">
    <name type="scientific">Methylobrevis pamukkalensis</name>
    <dbReference type="NCBI Taxonomy" id="1439726"/>
    <lineage>
        <taxon>Bacteria</taxon>
        <taxon>Pseudomonadati</taxon>
        <taxon>Pseudomonadota</taxon>
        <taxon>Alphaproteobacteria</taxon>
        <taxon>Hyphomicrobiales</taxon>
        <taxon>Pleomorphomonadaceae</taxon>
        <taxon>Methylobrevis</taxon>
    </lineage>
</organism>
<sequence>MKPFDIFKAGTHTAMSGATLTYSDADLAAIAAGYDPARHEAPIVVGHPTVDGPAYGWVAGLSVDGDRLVATPKDVDPAFADLVKDGKFRKVSASFFLPTARNNPVPGQMSLRHVGFLGATPPAVKGLRPIEFADEADEIVTVEFGEWTDAAIAGSVSRMFRRLRDWLIGQTSIETADAVLPSWEIESLAETASAARPAASPAYADTGADAVPGPPPSTGDRPMPTPEELAARAAELDARQAELDARTASHAQSVAAARTAEDATFVAGIIAAGRLPVGLKETAVALFGELDDEVLTFADGDGEVTTSPRAAFRDLLAKLPVPVQTGDFAGTEDADALDFADPVALADAITAEMAKASAAGAPIDVHQALARISPKA</sequence>
<evidence type="ECO:0008006" key="4">
    <source>
        <dbReference type="Google" id="ProtNLM"/>
    </source>
</evidence>
<dbReference type="AlphaFoldDB" id="A0A1E3H4E3"/>
<reference evidence="2 3" key="1">
    <citation type="submission" date="2016-07" db="EMBL/GenBank/DDBJ databases">
        <title>Draft Genome Sequence of Methylobrevis pamukkalensis PK2.</title>
        <authorList>
            <person name="Vasilenko O.V."/>
            <person name="Doronina N.V."/>
            <person name="Shmareva M.N."/>
            <person name="Tarlachkov S.V."/>
            <person name="Mustakhimov I."/>
            <person name="Trotsenko Y.A."/>
        </authorList>
    </citation>
    <scope>NUCLEOTIDE SEQUENCE [LARGE SCALE GENOMIC DNA]</scope>
    <source>
        <strain evidence="2 3">PK2</strain>
    </source>
</reference>
<keyword evidence="3" id="KW-1185">Reference proteome</keyword>
<evidence type="ECO:0000313" key="2">
    <source>
        <dbReference type="EMBL" id="ODN71182.1"/>
    </source>
</evidence>
<accession>A0A1E3H4E3</accession>
<dbReference type="EMBL" id="MCRJ01000027">
    <property type="protein sequence ID" value="ODN71182.1"/>
    <property type="molecule type" value="Genomic_DNA"/>
</dbReference>